<evidence type="ECO:0000313" key="3">
    <source>
        <dbReference type="EMBL" id="KAF8776263.1"/>
    </source>
</evidence>
<name>A0A835FWC6_9POAL</name>
<gene>
    <name evidence="3" type="ORF">HU200_003668</name>
</gene>
<dbReference type="Pfam" id="PF07145">
    <property type="entry name" value="PAM2"/>
    <property type="match status" value="1"/>
</dbReference>
<comment type="caution">
    <text evidence="3">The sequence shown here is derived from an EMBL/GenBank/DDBJ whole genome shotgun (WGS) entry which is preliminary data.</text>
</comment>
<dbReference type="InterPro" id="IPR009818">
    <property type="entry name" value="PAM2_motif"/>
</dbReference>
<organism evidence="3 4">
    <name type="scientific">Digitaria exilis</name>
    <dbReference type="NCBI Taxonomy" id="1010633"/>
    <lineage>
        <taxon>Eukaryota</taxon>
        <taxon>Viridiplantae</taxon>
        <taxon>Streptophyta</taxon>
        <taxon>Embryophyta</taxon>
        <taxon>Tracheophyta</taxon>
        <taxon>Spermatophyta</taxon>
        <taxon>Magnoliopsida</taxon>
        <taxon>Liliopsida</taxon>
        <taxon>Poales</taxon>
        <taxon>Poaceae</taxon>
        <taxon>PACMAD clade</taxon>
        <taxon>Panicoideae</taxon>
        <taxon>Panicodae</taxon>
        <taxon>Paniceae</taxon>
        <taxon>Anthephorinae</taxon>
        <taxon>Digitaria</taxon>
    </lineage>
</organism>
<proteinExistence type="predicted"/>
<dbReference type="PANTHER" id="PTHR46651:SF2">
    <property type="entry name" value="ATAXIN-2 C-TERMINAL REGION FAMILY PROTEIN, EXPRESSED"/>
    <property type="match status" value="1"/>
</dbReference>
<protein>
    <recommendedName>
        <fullName evidence="2">Smr domain-containing protein</fullName>
    </recommendedName>
</protein>
<dbReference type="Proteomes" id="UP000636709">
    <property type="component" value="Unassembled WGS sequence"/>
</dbReference>
<keyword evidence="4" id="KW-1185">Reference proteome</keyword>
<feature type="region of interest" description="Disordered" evidence="1">
    <location>
        <begin position="1"/>
        <end position="61"/>
    </location>
</feature>
<reference evidence="3" key="1">
    <citation type="submission" date="2020-07" db="EMBL/GenBank/DDBJ databases">
        <title>Genome sequence and genetic diversity analysis of an under-domesticated orphan crop, white fonio (Digitaria exilis).</title>
        <authorList>
            <person name="Bennetzen J.L."/>
            <person name="Chen S."/>
            <person name="Ma X."/>
            <person name="Wang X."/>
            <person name="Yssel A.E.J."/>
            <person name="Chaluvadi S.R."/>
            <person name="Johnson M."/>
            <person name="Gangashetty P."/>
            <person name="Hamidou F."/>
            <person name="Sanogo M.D."/>
            <person name="Zwaenepoel A."/>
            <person name="Wallace J."/>
            <person name="Van De Peer Y."/>
            <person name="Van Deynze A."/>
        </authorList>
    </citation>
    <scope>NUCLEOTIDE SEQUENCE</scope>
    <source>
        <tissue evidence="3">Leaves</tissue>
    </source>
</reference>
<evidence type="ECO:0000313" key="4">
    <source>
        <dbReference type="Proteomes" id="UP000636709"/>
    </source>
</evidence>
<accession>A0A835FWC6</accession>
<dbReference type="InterPro" id="IPR036063">
    <property type="entry name" value="Smr_dom_sf"/>
</dbReference>
<dbReference type="InterPro" id="IPR002625">
    <property type="entry name" value="Smr_dom"/>
</dbReference>
<dbReference type="PROSITE" id="PS50828">
    <property type="entry name" value="SMR"/>
    <property type="match status" value="1"/>
</dbReference>
<feature type="domain" description="Smr" evidence="2">
    <location>
        <begin position="443"/>
        <end position="517"/>
    </location>
</feature>
<dbReference type="SUPFAM" id="SSF160443">
    <property type="entry name" value="SMR domain-like"/>
    <property type="match status" value="1"/>
</dbReference>
<dbReference type="AlphaFoldDB" id="A0A835FWC6"/>
<dbReference type="OrthoDB" id="3231855at2759"/>
<dbReference type="EMBL" id="JACEFO010000216">
    <property type="protein sequence ID" value="KAF8776263.1"/>
    <property type="molecule type" value="Genomic_DNA"/>
</dbReference>
<dbReference type="InterPro" id="IPR053242">
    <property type="entry name" value="PAM2-like_domain"/>
</dbReference>
<evidence type="ECO:0000256" key="1">
    <source>
        <dbReference type="SAM" id="MobiDB-lite"/>
    </source>
</evidence>
<feature type="compositionally biased region" description="Polar residues" evidence="1">
    <location>
        <begin position="50"/>
        <end position="61"/>
    </location>
</feature>
<evidence type="ECO:0000259" key="2">
    <source>
        <dbReference type="PROSITE" id="PS50828"/>
    </source>
</evidence>
<sequence>MSTEDTKLSMLNKGTTLNPNAEEFVPSSLRSVNDGTSKRSDAAMVVSGPSKETSSDQPESIIRSNSDEEAHQYWQQQLPDDITPDFKVLGQDETPGPDSLTFTGLSINDGIGASMFSPNQALSMQHRAYPFMRDRLSARPKNEFSGPAYIEERSQTTIMSPTAGSMSPTAAPWVKTVRNGGHFNSSRRDAGHYNGDSVIGNGAPLHNITDVYHGSRRSLSSTMDIMTQLENKVDGRLSQNLRSLSFGHSSPPSPASYGQNGLGNYSKEAFGLPNSPYRSLSAILIDDIVSPSTGREHLSLDAPRGQYKTANLPVSGFGSSRGSQLLGGSYNGHNDMISTNTLQNISGIQSGSAWLENDAAASTYLEPKDEVHDFASLRHVLLEQDRQAFLTGNNPLTKDLTLKELYTIQSRLAQEKARETTTYRQRFQMPELQGLIQDQNPPIDLCGLHVSEAIHVLNYELNNRRKIARSTGRRLQAIIISSARTPARLNAAVEQYLLEHGLQYTQAQPGLFRVLLQ</sequence>
<dbReference type="PANTHER" id="PTHR46651">
    <property type="entry name" value="POLYADENYLATE-BINDING PROTEIN-INTERACTING PROTEIN 7"/>
    <property type="match status" value="1"/>
</dbReference>
<dbReference type="Gene3D" id="3.30.1370.110">
    <property type="match status" value="1"/>
</dbReference>